<dbReference type="Proteomes" id="UP001501433">
    <property type="component" value="Unassembled WGS sequence"/>
</dbReference>
<dbReference type="SUPFAM" id="SSF48452">
    <property type="entry name" value="TPR-like"/>
    <property type="match status" value="1"/>
</dbReference>
<name>A0ABP9CLF1_9FLAO</name>
<keyword evidence="2" id="KW-1185">Reference proteome</keyword>
<dbReference type="EMBL" id="BAABJW010000003">
    <property type="protein sequence ID" value="GAA4813657.1"/>
    <property type="molecule type" value="Genomic_DNA"/>
</dbReference>
<proteinExistence type="predicted"/>
<dbReference type="InterPro" id="IPR011990">
    <property type="entry name" value="TPR-like_helical_dom_sf"/>
</dbReference>
<sequence length="506" mass="60148">MNDLKAITSAFSNEEQSQFISYLEKKNKRNDTKNIQLFKCLLKDEKDAQTICKTIYGEENKGAYHALRKRLYQSIIDFTANQNLQEENSVSMQIIKYILAAKSFLQQKQHQVAYKVLDKAEDLALEHDLFSLLNDIYSTKIQYAHTNSHLDLNLLIEKFKTNQKHIFLEDELNIVYAKIRVTLNNIAYKGAILDFDTILRNTFKEHDISVNDAMSFKSLYQLVTIASISAFITKDYLKIEPFLIETYKSILQHKNKGKQLYYHIQILYAIANTLFRNKKFDESVHYLRLMHEQMQLSRKKHYNTFTLKYHLLLALNYNYTNQQDLAINTLLPFTIIKHSDTESLLDIQLSLITFYFQKNDLKKAFQMFSKFYHTDAWYVEKAGKEWVIKKNLIDILLNIELENIDLVESRLKSFKRQYVPYLKSIHQKRVITYLGFIEAYYKNKEMVTSKIFHNKVENAFDWVETHREDIFVMSFYSWLKSKMFQTDLYETTLNLIKQAQKELNKN</sequence>
<evidence type="ECO:0000313" key="2">
    <source>
        <dbReference type="Proteomes" id="UP001501433"/>
    </source>
</evidence>
<reference evidence="2" key="1">
    <citation type="journal article" date="2019" name="Int. J. Syst. Evol. Microbiol.">
        <title>The Global Catalogue of Microorganisms (GCM) 10K type strain sequencing project: providing services to taxonomists for standard genome sequencing and annotation.</title>
        <authorList>
            <consortium name="The Broad Institute Genomics Platform"/>
            <consortium name="The Broad Institute Genome Sequencing Center for Infectious Disease"/>
            <person name="Wu L."/>
            <person name="Ma J."/>
        </authorList>
    </citation>
    <scope>NUCLEOTIDE SEQUENCE [LARGE SCALE GENOMIC DNA]</scope>
    <source>
        <strain evidence="2">JCM 18325</strain>
    </source>
</reference>
<evidence type="ECO:0000313" key="1">
    <source>
        <dbReference type="EMBL" id="GAA4813657.1"/>
    </source>
</evidence>
<gene>
    <name evidence="1" type="ORF">GCM10023330_21720</name>
</gene>
<dbReference type="RefSeq" id="WP_345276995.1">
    <property type="nucleotide sequence ID" value="NZ_BAABJW010000003.1"/>
</dbReference>
<accession>A0ABP9CLF1</accession>
<protein>
    <submittedName>
        <fullName evidence="1">Uncharacterized protein</fullName>
    </submittedName>
</protein>
<organism evidence="1 2">
    <name type="scientific">Litoribaculum gwangyangense</name>
    <dbReference type="NCBI Taxonomy" id="1130722"/>
    <lineage>
        <taxon>Bacteria</taxon>
        <taxon>Pseudomonadati</taxon>
        <taxon>Bacteroidota</taxon>
        <taxon>Flavobacteriia</taxon>
        <taxon>Flavobacteriales</taxon>
        <taxon>Flavobacteriaceae</taxon>
        <taxon>Litoribaculum</taxon>
    </lineage>
</organism>
<comment type="caution">
    <text evidence="1">The sequence shown here is derived from an EMBL/GenBank/DDBJ whole genome shotgun (WGS) entry which is preliminary data.</text>
</comment>